<evidence type="ECO:0000259" key="4">
    <source>
        <dbReference type="Pfam" id="PF14197"/>
    </source>
</evidence>
<dbReference type="GO" id="GO:0042646">
    <property type="term" value="C:plastid nucleoid"/>
    <property type="evidence" value="ECO:0007669"/>
    <property type="project" value="EnsemblPlants"/>
</dbReference>
<evidence type="ECO:0000256" key="3">
    <source>
        <dbReference type="SAM" id="MobiDB-lite"/>
    </source>
</evidence>
<dbReference type="InterPro" id="IPR025925">
    <property type="entry name" value="PPC89_CLD"/>
</dbReference>
<keyword evidence="6" id="KW-1185">Reference proteome</keyword>
<dbReference type="Pfam" id="PF14197">
    <property type="entry name" value="Cep57_CLD_2"/>
    <property type="match status" value="1"/>
</dbReference>
<sequence>MGFPTSLHVPHFLCLKNQEPTLSLFTTTHKGQLKRSVRVTCLDPMNQDKCMLMKKRALLLLGISALPFLESSATAIEATVTEKLETCTAEVSVFDQPENRGEIPVLQENGTGEKIKQRLASGNAFVGLLNDVGIVGSGILGALYALAQKEKKTTESTIEALRAKVRDKEWALTTMEKQVERRLLEEQERSNQKIREFKEEQLSLSNKLASANQTVADLRRDLGRERNSIQDLQLQVESLQINTAQARREKGMLESKLEEAQNKISDLQDRTQLLSAELQDKNKNINNLNMSMVRKESELKDLSLTYEETRTFLAKLNSEILGLKNQLSVSKKELDTKTSSIEALNQSLKMATAERDDLKNKISNLDHEYKKFKSSSEEKIAADSKLISQKEDEILELREQLEQATRQSAKYHGLVDELTAERDGLNAGLEREIDTVKSLRSELLTTQETLESSKLETESVRSELEKSTKALEMLYSDVSKFRTEFSEDRKVLQKSLEGEKLAFKALSEELVALRKTQKKTQEELLTTTEKLKSSTKTSEKVCKELLEAQKSTEAAINDVREERKIVKSLNRELEISKKQVLEALEARKALEKSLNEAGESLVAINENVLSLSIELEASAARNDSLESEKDLVYKSLIEQKKVAKEAQENAEDVHNMLLRIGKERETLSKRAKKLEEEMASAKGEILRLRRQLVDGQHQLKSSEKEGVGPTTSKKTVRRRKAGPTLEVS</sequence>
<evidence type="ECO:0000313" key="5">
    <source>
        <dbReference type="EMBL" id="ERN06023.1"/>
    </source>
</evidence>
<feature type="domain" description="PPC89 centrosome localisation" evidence="4">
    <location>
        <begin position="391"/>
        <end position="454"/>
    </location>
</feature>
<dbReference type="KEGG" id="atr:18434210"/>
<dbReference type="GO" id="GO:0010581">
    <property type="term" value="P:regulation of starch biosynthetic process"/>
    <property type="evidence" value="ECO:0007669"/>
    <property type="project" value="EnsemblPlants"/>
</dbReference>
<dbReference type="EMBL" id="KI393933">
    <property type="protein sequence ID" value="ERN06023.1"/>
    <property type="molecule type" value="Genomic_DNA"/>
</dbReference>
<dbReference type="GO" id="GO:0003677">
    <property type="term" value="F:DNA binding"/>
    <property type="evidence" value="ECO:0007669"/>
    <property type="project" value="EnsemblPlants"/>
</dbReference>
<dbReference type="STRING" id="13333.W1PDI5"/>
<dbReference type="Gramene" id="ERN06023">
    <property type="protein sequence ID" value="ERN06023"/>
    <property type="gene ID" value="AMTR_s00142p00033030"/>
</dbReference>
<gene>
    <name evidence="5" type="ORF">AMTR_s00142p00033030</name>
</gene>
<feature type="coiled-coil region" evidence="2">
    <location>
        <begin position="144"/>
        <end position="421"/>
    </location>
</feature>
<dbReference type="eggNOG" id="ENOG502QZ3X">
    <property type="taxonomic scope" value="Eukaryota"/>
</dbReference>
<dbReference type="HOGENOM" id="CLU_022159_0_0_1"/>
<evidence type="ECO:0000256" key="2">
    <source>
        <dbReference type="SAM" id="Coils"/>
    </source>
</evidence>
<reference evidence="6" key="1">
    <citation type="journal article" date="2013" name="Science">
        <title>The Amborella genome and the evolution of flowering plants.</title>
        <authorList>
            <consortium name="Amborella Genome Project"/>
        </authorList>
    </citation>
    <scope>NUCLEOTIDE SEQUENCE [LARGE SCALE GENOMIC DNA]</scope>
</reference>
<dbReference type="OrthoDB" id="10255522at2759"/>
<evidence type="ECO:0000313" key="6">
    <source>
        <dbReference type="Proteomes" id="UP000017836"/>
    </source>
</evidence>
<feature type="region of interest" description="Disordered" evidence="3">
    <location>
        <begin position="696"/>
        <end position="728"/>
    </location>
</feature>
<feature type="coiled-coil region" evidence="2">
    <location>
        <begin position="503"/>
        <end position="607"/>
    </location>
</feature>
<dbReference type="PANTHER" id="PTHR32083">
    <property type="entry name" value="CILIA AND FLAGELLA-ASSOCIATED PROTEIN 58-RELATED"/>
    <property type="match status" value="1"/>
</dbReference>
<protein>
    <recommendedName>
        <fullName evidence="4">PPC89 centrosome localisation domain-containing protein</fullName>
    </recommendedName>
</protein>
<keyword evidence="1 2" id="KW-0175">Coiled coil</keyword>
<organism evidence="5 6">
    <name type="scientific">Amborella trichopoda</name>
    <dbReference type="NCBI Taxonomy" id="13333"/>
    <lineage>
        <taxon>Eukaryota</taxon>
        <taxon>Viridiplantae</taxon>
        <taxon>Streptophyta</taxon>
        <taxon>Embryophyta</taxon>
        <taxon>Tracheophyta</taxon>
        <taxon>Spermatophyta</taxon>
        <taxon>Magnoliopsida</taxon>
        <taxon>Amborellales</taxon>
        <taxon>Amborellaceae</taxon>
        <taxon>Amborella</taxon>
    </lineage>
</organism>
<name>W1PDI5_AMBTC</name>
<evidence type="ECO:0000256" key="1">
    <source>
        <dbReference type="ARBA" id="ARBA00023054"/>
    </source>
</evidence>
<dbReference type="OMA" id="NVKTHFI"/>
<dbReference type="GO" id="GO:0009535">
    <property type="term" value="C:chloroplast thylakoid membrane"/>
    <property type="evidence" value="ECO:0007669"/>
    <property type="project" value="EnsemblPlants"/>
</dbReference>
<accession>W1PDI5</accession>
<proteinExistence type="predicted"/>
<dbReference type="AlphaFoldDB" id="W1PDI5"/>
<dbReference type="Gene3D" id="1.10.287.1490">
    <property type="match status" value="1"/>
</dbReference>
<dbReference type="Proteomes" id="UP000017836">
    <property type="component" value="Unassembled WGS sequence"/>
</dbReference>
<dbReference type="GO" id="GO:0019252">
    <property type="term" value="P:starch biosynthetic process"/>
    <property type="evidence" value="ECO:0007669"/>
    <property type="project" value="EnsemblPlants"/>
</dbReference>